<gene>
    <name evidence="1" type="ORF">GCU69_08770</name>
</gene>
<organism evidence="1 2">
    <name type="scientific">Streptomyces lycii</name>
    <dbReference type="NCBI Taxonomy" id="2654337"/>
    <lineage>
        <taxon>Bacteria</taxon>
        <taxon>Bacillati</taxon>
        <taxon>Actinomycetota</taxon>
        <taxon>Actinomycetes</taxon>
        <taxon>Kitasatosporales</taxon>
        <taxon>Streptomycetaceae</taxon>
        <taxon>Streptomyces</taxon>
    </lineage>
</organism>
<feature type="non-terminal residue" evidence="1">
    <location>
        <position position="75"/>
    </location>
</feature>
<comment type="caution">
    <text evidence="1">The sequence shown here is derived from an EMBL/GenBank/DDBJ whole genome shotgun (WGS) entry which is preliminary data.</text>
</comment>
<keyword evidence="2" id="KW-1185">Reference proteome</keyword>
<name>A0ABQ7FNY9_9ACTN</name>
<sequence length="75" mass="7384">MYVRRGLCVSSGLYVSGDLCALYDGSDLLSRPVSLDALPAPLLPAGLLPGHLLPGRGALSGRGALPGGGAGRPGG</sequence>
<dbReference type="EMBL" id="WHPN01000209">
    <property type="protein sequence ID" value="KAF4409491.1"/>
    <property type="molecule type" value="Genomic_DNA"/>
</dbReference>
<dbReference type="RefSeq" id="WP_156205559.1">
    <property type="nucleotide sequence ID" value="NZ_WHPN01000209.1"/>
</dbReference>
<accession>A0ABQ7FNY9</accession>
<proteinExistence type="predicted"/>
<protein>
    <submittedName>
        <fullName evidence="1">Uncharacterized protein</fullName>
    </submittedName>
</protein>
<dbReference type="Proteomes" id="UP000621266">
    <property type="component" value="Unassembled WGS sequence"/>
</dbReference>
<reference evidence="1 2" key="1">
    <citation type="submission" date="2019-10" db="EMBL/GenBank/DDBJ databases">
        <title>Streptomyces tenebrisbrunneis sp.nov., an endogenous actinomycete isolated from of Lycium ruthenicum.</title>
        <authorList>
            <person name="Ma L."/>
        </authorList>
    </citation>
    <scope>NUCLEOTIDE SEQUENCE [LARGE SCALE GENOMIC DNA]</scope>
    <source>
        <strain evidence="1 2">TRM 66187</strain>
    </source>
</reference>
<evidence type="ECO:0000313" key="2">
    <source>
        <dbReference type="Proteomes" id="UP000621266"/>
    </source>
</evidence>
<evidence type="ECO:0000313" key="1">
    <source>
        <dbReference type="EMBL" id="KAF4409491.1"/>
    </source>
</evidence>